<dbReference type="EMBL" id="BAABJX010000045">
    <property type="protein sequence ID" value="GAA4842372.1"/>
    <property type="molecule type" value="Genomic_DNA"/>
</dbReference>
<dbReference type="InterPro" id="IPR025979">
    <property type="entry name" value="ChrR-like_cupin_dom"/>
</dbReference>
<proteinExistence type="predicted"/>
<reference evidence="3" key="1">
    <citation type="journal article" date="2019" name="Int. J. Syst. Evol. Microbiol.">
        <title>The Global Catalogue of Microorganisms (GCM) 10K type strain sequencing project: providing services to taxonomists for standard genome sequencing and annotation.</title>
        <authorList>
            <consortium name="The Broad Institute Genomics Platform"/>
            <consortium name="The Broad Institute Genome Sequencing Center for Infectious Disease"/>
            <person name="Wu L."/>
            <person name="Ma J."/>
        </authorList>
    </citation>
    <scope>NUCLEOTIDE SEQUENCE [LARGE SCALE GENOMIC DNA]</scope>
    <source>
        <strain evidence="3">JCM 18326</strain>
    </source>
</reference>
<dbReference type="PROSITE" id="PS51257">
    <property type="entry name" value="PROKAR_LIPOPROTEIN"/>
    <property type="match status" value="1"/>
</dbReference>
<protein>
    <recommendedName>
        <fullName evidence="1">ChrR-like cupin domain-containing protein</fullName>
    </recommendedName>
</protein>
<dbReference type="InterPro" id="IPR011051">
    <property type="entry name" value="RmlC_Cupin_sf"/>
</dbReference>
<dbReference type="CDD" id="cd06989">
    <property type="entry name" value="cupin_DRT102"/>
    <property type="match status" value="1"/>
</dbReference>
<evidence type="ECO:0000259" key="1">
    <source>
        <dbReference type="Pfam" id="PF12973"/>
    </source>
</evidence>
<dbReference type="Proteomes" id="UP001500298">
    <property type="component" value="Unassembled WGS sequence"/>
</dbReference>
<accession>A0ABP9DGU6</accession>
<keyword evidence="3" id="KW-1185">Reference proteome</keyword>
<evidence type="ECO:0000313" key="3">
    <source>
        <dbReference type="Proteomes" id="UP001500298"/>
    </source>
</evidence>
<dbReference type="Pfam" id="PF12973">
    <property type="entry name" value="Cupin_7"/>
    <property type="match status" value="1"/>
</dbReference>
<dbReference type="Gene3D" id="2.60.120.10">
    <property type="entry name" value="Jelly Rolls"/>
    <property type="match status" value="1"/>
</dbReference>
<feature type="domain" description="ChrR-like cupin" evidence="1">
    <location>
        <begin position="38"/>
        <end position="147"/>
    </location>
</feature>
<dbReference type="SUPFAM" id="SSF51182">
    <property type="entry name" value="RmlC-like cupins"/>
    <property type="match status" value="1"/>
</dbReference>
<comment type="caution">
    <text evidence="2">The sequence shown here is derived from an EMBL/GenBank/DDBJ whole genome shotgun (WGS) entry which is preliminary data.</text>
</comment>
<dbReference type="RefSeq" id="WP_345373073.1">
    <property type="nucleotide sequence ID" value="NZ_BAABJX010000045.1"/>
</dbReference>
<name>A0ABP9DGU6_9BACT</name>
<evidence type="ECO:0000313" key="2">
    <source>
        <dbReference type="EMBL" id="GAA4842372.1"/>
    </source>
</evidence>
<sequence>MKQAIYSVTLLFIVFMVGCKPSTAPVEEMQFSEGEVQHAVYANEIQWQPCPPNLPSGCEMFLLEGNPKGNGLFSVRFRVQKGFEMPAHTHPQNERVTVLSGQMSVAFITAGKEQQAKHFGPGDYYINAKGSTHKVWADTTSVIQITGIGPWKAELIEN</sequence>
<dbReference type="InterPro" id="IPR014710">
    <property type="entry name" value="RmlC-like_jellyroll"/>
</dbReference>
<gene>
    <name evidence="2" type="ORF">GCM10023331_29240</name>
</gene>
<organism evidence="2 3">
    <name type="scientific">Algivirga pacifica</name>
    <dbReference type="NCBI Taxonomy" id="1162670"/>
    <lineage>
        <taxon>Bacteria</taxon>
        <taxon>Pseudomonadati</taxon>
        <taxon>Bacteroidota</taxon>
        <taxon>Cytophagia</taxon>
        <taxon>Cytophagales</taxon>
        <taxon>Flammeovirgaceae</taxon>
        <taxon>Algivirga</taxon>
    </lineage>
</organism>